<dbReference type="Proteomes" id="UP000177987">
    <property type="component" value="Unassembled WGS sequence"/>
</dbReference>
<sequence>MKKIFIFIFLIMLGCSWLTGFYWHIIKSISFINLLDHWQQLVGSFLGALTPIGLFLINEEYQRRKKQKDHLILLEKSLVLAINNLAGIDKMLHIFFDTSINNLKNGIIADSAAGRYSVGQAFVPLSSTFSFDREIMWETTNSSYIENLKLDVFSTSQELPLLLQDISRQFDRTINLNTQVGIGKLNSPDMHNKIFLQNLDEFKIFLSKQIFEHNIPVYLKKLVSTLVALQKMNKLGLKKWRQTFPFKPPFSNDVSDKMTEYFKKEVDEYISNLQKDFTSKLSH</sequence>
<evidence type="ECO:0000256" key="1">
    <source>
        <dbReference type="SAM" id="Phobius"/>
    </source>
</evidence>
<name>A0A1G2SHK6_9BACT</name>
<evidence type="ECO:0000313" key="2">
    <source>
        <dbReference type="EMBL" id="OHA83881.1"/>
    </source>
</evidence>
<dbReference type="AlphaFoldDB" id="A0A1G2SHK6"/>
<comment type="caution">
    <text evidence="2">The sequence shown here is derived from an EMBL/GenBank/DDBJ whole genome shotgun (WGS) entry which is preliminary data.</text>
</comment>
<keyword evidence="1" id="KW-0472">Membrane</keyword>
<evidence type="ECO:0000313" key="3">
    <source>
        <dbReference type="Proteomes" id="UP000177987"/>
    </source>
</evidence>
<dbReference type="PROSITE" id="PS51257">
    <property type="entry name" value="PROKAR_LIPOPROTEIN"/>
    <property type="match status" value="1"/>
</dbReference>
<feature type="transmembrane region" description="Helical" evidence="1">
    <location>
        <begin position="38"/>
        <end position="57"/>
    </location>
</feature>
<proteinExistence type="predicted"/>
<keyword evidence="1" id="KW-0812">Transmembrane</keyword>
<gene>
    <name evidence="2" type="ORF">A2937_00940</name>
</gene>
<reference evidence="2 3" key="1">
    <citation type="journal article" date="2016" name="Nat. Commun.">
        <title>Thousands of microbial genomes shed light on interconnected biogeochemical processes in an aquifer system.</title>
        <authorList>
            <person name="Anantharaman K."/>
            <person name="Brown C.T."/>
            <person name="Hug L.A."/>
            <person name="Sharon I."/>
            <person name="Castelle C.J."/>
            <person name="Probst A.J."/>
            <person name="Thomas B.C."/>
            <person name="Singh A."/>
            <person name="Wilkins M.J."/>
            <person name="Karaoz U."/>
            <person name="Brodie E.L."/>
            <person name="Williams K.H."/>
            <person name="Hubbard S.S."/>
            <person name="Banfield J.F."/>
        </authorList>
    </citation>
    <scope>NUCLEOTIDE SEQUENCE [LARGE SCALE GENOMIC DNA]</scope>
</reference>
<organism evidence="2 3">
    <name type="scientific">Candidatus Yonathbacteria bacterium RIFCSPLOWO2_01_FULL_47_33b</name>
    <dbReference type="NCBI Taxonomy" id="1802727"/>
    <lineage>
        <taxon>Bacteria</taxon>
        <taxon>Candidatus Yonathiibacteriota</taxon>
    </lineage>
</organism>
<feature type="transmembrane region" description="Helical" evidence="1">
    <location>
        <begin position="7"/>
        <end position="26"/>
    </location>
</feature>
<dbReference type="EMBL" id="MHUW01000012">
    <property type="protein sequence ID" value="OHA83881.1"/>
    <property type="molecule type" value="Genomic_DNA"/>
</dbReference>
<keyword evidence="1" id="KW-1133">Transmembrane helix</keyword>
<protein>
    <submittedName>
        <fullName evidence="2">Uncharacterized protein</fullName>
    </submittedName>
</protein>
<accession>A0A1G2SHK6</accession>